<protein>
    <submittedName>
        <fullName evidence="1">Uncharacterized protein</fullName>
    </submittedName>
</protein>
<dbReference type="Proteomes" id="UP000499080">
    <property type="component" value="Unassembled WGS sequence"/>
</dbReference>
<dbReference type="EMBL" id="BGPR01013097">
    <property type="protein sequence ID" value="GBN59226.1"/>
    <property type="molecule type" value="Genomic_DNA"/>
</dbReference>
<gene>
    <name evidence="1" type="ORF">AVEN_112530_1</name>
</gene>
<name>A0A4Y2QAA5_ARAVE</name>
<organism evidence="1 2">
    <name type="scientific">Araneus ventricosus</name>
    <name type="common">Orbweaver spider</name>
    <name type="synonym">Epeira ventricosa</name>
    <dbReference type="NCBI Taxonomy" id="182803"/>
    <lineage>
        <taxon>Eukaryota</taxon>
        <taxon>Metazoa</taxon>
        <taxon>Ecdysozoa</taxon>
        <taxon>Arthropoda</taxon>
        <taxon>Chelicerata</taxon>
        <taxon>Arachnida</taxon>
        <taxon>Araneae</taxon>
        <taxon>Araneomorphae</taxon>
        <taxon>Entelegynae</taxon>
        <taxon>Araneoidea</taxon>
        <taxon>Araneidae</taxon>
        <taxon>Araneus</taxon>
    </lineage>
</organism>
<dbReference type="AlphaFoldDB" id="A0A4Y2QAA5"/>
<accession>A0A4Y2QAA5</accession>
<reference evidence="1 2" key="1">
    <citation type="journal article" date="2019" name="Sci. Rep.">
        <title>Orb-weaving spider Araneus ventricosus genome elucidates the spidroin gene catalogue.</title>
        <authorList>
            <person name="Kono N."/>
            <person name="Nakamura H."/>
            <person name="Ohtoshi R."/>
            <person name="Moran D.A.P."/>
            <person name="Shinohara A."/>
            <person name="Yoshida Y."/>
            <person name="Fujiwara M."/>
            <person name="Mori M."/>
            <person name="Tomita M."/>
            <person name="Arakawa K."/>
        </authorList>
    </citation>
    <scope>NUCLEOTIDE SEQUENCE [LARGE SCALE GENOMIC DNA]</scope>
</reference>
<sequence>MKVKISTLRKRRNPDSNFRESLTWQECKLETSYCKRLSHHALNLQQACCIKHIANYSKIKVRRDEPQIQTPNNPLPKPVAVTTKSAGTQLRKKDCADRSCIYMFYFKLSS</sequence>
<proteinExistence type="predicted"/>
<keyword evidence="2" id="KW-1185">Reference proteome</keyword>
<evidence type="ECO:0000313" key="1">
    <source>
        <dbReference type="EMBL" id="GBN59226.1"/>
    </source>
</evidence>
<evidence type="ECO:0000313" key="2">
    <source>
        <dbReference type="Proteomes" id="UP000499080"/>
    </source>
</evidence>
<comment type="caution">
    <text evidence="1">The sequence shown here is derived from an EMBL/GenBank/DDBJ whole genome shotgun (WGS) entry which is preliminary data.</text>
</comment>